<feature type="domain" description="Thioredoxin" evidence="1">
    <location>
        <begin position="149"/>
        <end position="230"/>
    </location>
</feature>
<dbReference type="CDD" id="cd02947">
    <property type="entry name" value="TRX_family"/>
    <property type="match status" value="1"/>
</dbReference>
<protein>
    <submittedName>
        <fullName evidence="2">Thioredoxin</fullName>
    </submittedName>
</protein>
<evidence type="ECO:0000313" key="3">
    <source>
        <dbReference type="Proteomes" id="UP000437065"/>
    </source>
</evidence>
<evidence type="ECO:0000259" key="1">
    <source>
        <dbReference type="Pfam" id="PF00085"/>
    </source>
</evidence>
<comment type="caution">
    <text evidence="2">The sequence shown here is derived from an EMBL/GenBank/DDBJ whole genome shotgun (WGS) entry which is preliminary data.</text>
</comment>
<dbReference type="RefSeq" id="WP_159666934.1">
    <property type="nucleotide sequence ID" value="NZ_WUUS01000006.1"/>
</dbReference>
<dbReference type="Gene3D" id="3.40.30.10">
    <property type="entry name" value="Glutaredoxin"/>
    <property type="match status" value="1"/>
</dbReference>
<keyword evidence="3" id="KW-1185">Reference proteome</keyword>
<dbReference type="EMBL" id="WUUS01000006">
    <property type="protein sequence ID" value="MXR41816.1"/>
    <property type="molecule type" value="Genomic_DNA"/>
</dbReference>
<dbReference type="InterPro" id="IPR013766">
    <property type="entry name" value="Thioredoxin_domain"/>
</dbReference>
<sequence length="239" mass="26137">MDANPNPGPPVDQPDPEAMLDRLIEVGAIREDDDGTLRLSSALHDIIDLYEQSYGDLPDQEFTEAVADAFGLEYSEAVRRIDEEGVTREEFVAYLSVRAHFEDEDEPVPDSLERATMASLVVDVAPATPVPQGMRELENDEVEPFLEVNDRAVLFVWRLRCDPCESMKAELEETLDLLPDDVAVVGVDGEAAPTVRERFDVDVAPAVVCVADGQQVGIETGYQSPSAVAELVADAFGDD</sequence>
<dbReference type="InterPro" id="IPR036249">
    <property type="entry name" value="Thioredoxin-like_sf"/>
</dbReference>
<organism evidence="2 3">
    <name type="scientific">Halobaculum saliterrae</name>
    <dbReference type="NCBI Taxonomy" id="2073113"/>
    <lineage>
        <taxon>Archaea</taxon>
        <taxon>Methanobacteriati</taxon>
        <taxon>Methanobacteriota</taxon>
        <taxon>Stenosarchaea group</taxon>
        <taxon>Halobacteria</taxon>
        <taxon>Halobacteriales</taxon>
        <taxon>Haloferacaceae</taxon>
        <taxon>Halobaculum</taxon>
    </lineage>
</organism>
<dbReference type="SUPFAM" id="SSF52833">
    <property type="entry name" value="Thioredoxin-like"/>
    <property type="match status" value="1"/>
</dbReference>
<reference evidence="2 3" key="1">
    <citation type="submission" date="2019-12" db="EMBL/GenBank/DDBJ databases">
        <title>Isolation and characterization of three novel carbon monoxide-oxidizing members of Halobacteria from salione crusts and soils.</title>
        <authorList>
            <person name="Myers M.R."/>
            <person name="King G.M."/>
        </authorList>
    </citation>
    <scope>NUCLEOTIDE SEQUENCE [LARGE SCALE GENOMIC DNA]</scope>
    <source>
        <strain evidence="2 3">WSA2</strain>
    </source>
</reference>
<accession>A0A6B0SW99</accession>
<proteinExistence type="predicted"/>
<dbReference type="OrthoDB" id="304286at2157"/>
<dbReference type="Proteomes" id="UP000437065">
    <property type="component" value="Unassembled WGS sequence"/>
</dbReference>
<name>A0A6B0SW99_9EURY</name>
<evidence type="ECO:0000313" key="2">
    <source>
        <dbReference type="EMBL" id="MXR41816.1"/>
    </source>
</evidence>
<gene>
    <name evidence="2" type="ORF">GRX01_10770</name>
</gene>
<dbReference type="Pfam" id="PF00085">
    <property type="entry name" value="Thioredoxin"/>
    <property type="match status" value="1"/>
</dbReference>
<dbReference type="AlphaFoldDB" id="A0A6B0SW99"/>